<dbReference type="InterPro" id="IPR036318">
    <property type="entry name" value="FAD-bd_PCMH-like_sf"/>
</dbReference>
<accession>A0A167S3N1</accession>
<dbReference type="PANTHER" id="PTHR42973:SF53">
    <property type="entry name" value="FAD-BINDING PCMH-TYPE DOMAIN-CONTAINING PROTEIN-RELATED"/>
    <property type="match status" value="1"/>
</dbReference>
<evidence type="ECO:0000256" key="3">
    <source>
        <dbReference type="ARBA" id="ARBA00022827"/>
    </source>
</evidence>
<organism evidence="6">
    <name type="scientific">Penicillium chrysogenum</name>
    <name type="common">Penicillium notatum</name>
    <dbReference type="NCBI Taxonomy" id="5076"/>
    <lineage>
        <taxon>Eukaryota</taxon>
        <taxon>Fungi</taxon>
        <taxon>Dikarya</taxon>
        <taxon>Ascomycota</taxon>
        <taxon>Pezizomycotina</taxon>
        <taxon>Eurotiomycetes</taxon>
        <taxon>Eurotiomycetidae</taxon>
        <taxon>Eurotiales</taxon>
        <taxon>Aspergillaceae</taxon>
        <taxon>Penicillium</taxon>
        <taxon>Penicillium chrysogenum species complex</taxon>
    </lineage>
</organism>
<dbReference type="Proteomes" id="UP000076449">
    <property type="component" value="Chromosome II"/>
</dbReference>
<protein>
    <submittedName>
        <fullName evidence="6">Bifunctional solanapyrone synthase</fullName>
    </submittedName>
</protein>
<dbReference type="InterPro" id="IPR050416">
    <property type="entry name" value="FAD-linked_Oxidoreductase"/>
</dbReference>
<evidence type="ECO:0000313" key="6">
    <source>
        <dbReference type="EMBL" id="KZN86743.1"/>
    </source>
</evidence>
<comment type="similarity">
    <text evidence="1">Belongs to the oxygen-dependent FAD-linked oxidoreductase family.</text>
</comment>
<dbReference type="SUPFAM" id="SSF56176">
    <property type="entry name" value="FAD-binding/transporter-associated domain-like"/>
    <property type="match status" value="1"/>
</dbReference>
<evidence type="ECO:0000259" key="5">
    <source>
        <dbReference type="PROSITE" id="PS51387"/>
    </source>
</evidence>
<dbReference type="GO" id="GO:0071949">
    <property type="term" value="F:FAD binding"/>
    <property type="evidence" value="ECO:0007669"/>
    <property type="project" value="InterPro"/>
</dbReference>
<dbReference type="Gene3D" id="3.30.465.10">
    <property type="match status" value="1"/>
</dbReference>
<dbReference type="InterPro" id="IPR016169">
    <property type="entry name" value="FAD-bd_PCMH_sub2"/>
</dbReference>
<proteinExistence type="inferred from homology"/>
<dbReference type="Pfam" id="PF01565">
    <property type="entry name" value="FAD_binding_4"/>
    <property type="match status" value="1"/>
</dbReference>
<dbReference type="PhylomeDB" id="A0A167S3N1"/>
<dbReference type="PANTHER" id="PTHR42973">
    <property type="entry name" value="BINDING OXIDOREDUCTASE, PUTATIVE (AFU_ORTHOLOGUE AFUA_1G17690)-RELATED"/>
    <property type="match status" value="1"/>
</dbReference>
<name>A0A167S3N1_PENCH</name>
<dbReference type="InterPro" id="IPR016166">
    <property type="entry name" value="FAD-bd_PCMH"/>
</dbReference>
<dbReference type="InterPro" id="IPR006094">
    <property type="entry name" value="Oxid_FAD_bind_N"/>
</dbReference>
<dbReference type="PROSITE" id="PS51387">
    <property type="entry name" value="FAD_PCMH"/>
    <property type="match status" value="1"/>
</dbReference>
<reference evidence="6" key="1">
    <citation type="journal article" date="2014" name="Genome Announc.">
        <title>Complete sequencing and chromosome-scale genome assembly of the industrial progenitor strain P2niaD18 from the penicillin producer Penicillium chrysogenum.</title>
        <authorList>
            <person name="Specht T."/>
            <person name="Dahlmann T.A."/>
            <person name="Zadra I."/>
            <person name="Kurnsteiner H."/>
            <person name="Kuck U."/>
        </authorList>
    </citation>
    <scope>NUCLEOTIDE SEQUENCE [LARGE SCALE GENOMIC DNA]</scope>
    <source>
        <strain evidence="6">P2niaD18</strain>
    </source>
</reference>
<evidence type="ECO:0000256" key="2">
    <source>
        <dbReference type="ARBA" id="ARBA00022630"/>
    </source>
</evidence>
<keyword evidence="4" id="KW-0560">Oxidoreductase</keyword>
<sequence>MAIEQSALANLKHAGLSEITYLPGQQSYEDRVSSYWSLTAQLRPWAIVQPRTTQEVSETLKALVSTPGCRFAIRSGGHMAWAGANNIEAGVTIDLGLMTTTTYNPDTKVASLQPGGIWAQVYSELEKYGVMVAGGREGLVGIGGLLLGGGIAFHSCRYGFACDQVINYEVVLADGSVVQANKTTNSDLFSVLKGGSNNFGIVTRFDMMTFEATNIWDGNIVLPKTATGKIIEAFVDFEQKLNEAPDDHILAMWTYMPQTKDHFINMVLTNLDGVENAKSLQGFLALPGQKSMKTTTVAKKLVDFVVPSGKQDTWLTLTFNLDAAIMKKAADVFEVLVEDLKILIPDGKFYISMVLQPLPRSFAKHSLARGGNLLGIEKLQKDCVLLVAAVEVETPEMSTKFAYPKLKAAIGEIELYAKSVDGDVGFLYLNYCDGSQDPFQTYGEASIREMREAMVKYDPSGVFQTRVPGGFKLSQTGVRN</sequence>
<feature type="domain" description="FAD-binding PCMH-type" evidence="5">
    <location>
        <begin position="40"/>
        <end position="212"/>
    </location>
</feature>
<keyword evidence="3" id="KW-0274">FAD</keyword>
<dbReference type="AlphaFoldDB" id="A0A167S3N1"/>
<evidence type="ECO:0000256" key="4">
    <source>
        <dbReference type="ARBA" id="ARBA00023002"/>
    </source>
</evidence>
<dbReference type="EMBL" id="CM002799">
    <property type="protein sequence ID" value="KZN86743.1"/>
    <property type="molecule type" value="Genomic_DNA"/>
</dbReference>
<gene>
    <name evidence="6" type="ORF">EN45_052880</name>
</gene>
<dbReference type="GO" id="GO:0016491">
    <property type="term" value="F:oxidoreductase activity"/>
    <property type="evidence" value="ECO:0007669"/>
    <property type="project" value="UniProtKB-KW"/>
</dbReference>
<evidence type="ECO:0000256" key="1">
    <source>
        <dbReference type="ARBA" id="ARBA00005466"/>
    </source>
</evidence>
<keyword evidence="2" id="KW-0285">Flavoprotein</keyword>